<evidence type="ECO:0000313" key="3">
    <source>
        <dbReference type="Proteomes" id="UP000093391"/>
    </source>
</evidence>
<name>A0A1B2M111_9GAMM</name>
<dbReference type="EMBL" id="CP016895">
    <property type="protein sequence ID" value="AOA58868.1"/>
    <property type="molecule type" value="Genomic_DNA"/>
</dbReference>
<dbReference type="STRING" id="1789224.BFG52_11220"/>
<sequence>MKEFNEKLARWINATPSKDAGINNIQIPGQVEHLVWQNRSKIPSQYEMDFVQHLIQAFSNDVTQLNDLVSTLNQQGFRNEDGELWTIECFSSEMQRLGY</sequence>
<proteinExistence type="predicted"/>
<gene>
    <name evidence="2" type="ORF">BFG52_11220</name>
</gene>
<dbReference type="InterPro" id="IPR046789">
    <property type="entry name" value="HTH_62"/>
</dbReference>
<keyword evidence="3" id="KW-1185">Reference proteome</keyword>
<reference evidence="2 3" key="1">
    <citation type="submission" date="2016-08" db="EMBL/GenBank/DDBJ databases">
        <authorList>
            <person name="Seilhamer J.J."/>
        </authorList>
    </citation>
    <scope>NUCLEOTIDE SEQUENCE [LARGE SCALE GENOMIC DNA]</scope>
    <source>
        <strain evidence="2 3">BRTC-1</strain>
    </source>
</reference>
<organism evidence="2 3">
    <name type="scientific">Acinetobacter larvae</name>
    <dbReference type="NCBI Taxonomy" id="1789224"/>
    <lineage>
        <taxon>Bacteria</taxon>
        <taxon>Pseudomonadati</taxon>
        <taxon>Pseudomonadota</taxon>
        <taxon>Gammaproteobacteria</taxon>
        <taxon>Moraxellales</taxon>
        <taxon>Moraxellaceae</taxon>
        <taxon>Acinetobacter</taxon>
    </lineage>
</organism>
<evidence type="ECO:0000259" key="1">
    <source>
        <dbReference type="Pfam" id="PF20552"/>
    </source>
</evidence>
<dbReference type="RefSeq" id="WP_067556143.1">
    <property type="nucleotide sequence ID" value="NZ_CP016895.1"/>
</dbReference>
<dbReference type="KEGG" id="ala:BFG52_11220"/>
<feature type="domain" description="Recombinase-like" evidence="1">
    <location>
        <begin position="11"/>
        <end position="99"/>
    </location>
</feature>
<dbReference type="OrthoDB" id="6909982at2"/>
<protein>
    <recommendedName>
        <fullName evidence="1">Recombinase-like domain-containing protein</fullName>
    </recommendedName>
</protein>
<dbReference type="Pfam" id="PF20552">
    <property type="entry name" value="HTH_62"/>
    <property type="match status" value="1"/>
</dbReference>
<accession>A0A1B2M111</accession>
<dbReference type="Proteomes" id="UP000093391">
    <property type="component" value="Chromosome"/>
</dbReference>
<dbReference type="AlphaFoldDB" id="A0A1B2M111"/>
<evidence type="ECO:0000313" key="2">
    <source>
        <dbReference type="EMBL" id="AOA58868.1"/>
    </source>
</evidence>